<evidence type="ECO:0000313" key="3">
    <source>
        <dbReference type="Proteomes" id="UP001338125"/>
    </source>
</evidence>
<sequence length="73" mass="7957">MKFHRGIGYALLASHISLAMQIADGKTDLAQYQSVDPQHAVLLALDDRNVLERRVSGGLVNRLARAVGDDKLS</sequence>
<reference evidence="2 3" key="1">
    <citation type="submission" date="2024-01" db="EMBL/GenBank/DDBJ databases">
        <title>Complete genome of Cladobotryum mycophilum ATHUM6906.</title>
        <authorList>
            <person name="Christinaki A.C."/>
            <person name="Myridakis A.I."/>
            <person name="Kouvelis V.N."/>
        </authorList>
    </citation>
    <scope>NUCLEOTIDE SEQUENCE [LARGE SCALE GENOMIC DNA]</scope>
    <source>
        <strain evidence="2 3">ATHUM6906</strain>
    </source>
</reference>
<gene>
    <name evidence="2" type="ORF">PT974_01913</name>
</gene>
<comment type="caution">
    <text evidence="2">The sequence shown here is derived from an EMBL/GenBank/DDBJ whole genome shotgun (WGS) entry which is preliminary data.</text>
</comment>
<accession>A0ABR0SXW3</accession>
<keyword evidence="3" id="KW-1185">Reference proteome</keyword>
<dbReference type="EMBL" id="JAVFKD010000002">
    <property type="protein sequence ID" value="KAK5996576.1"/>
    <property type="molecule type" value="Genomic_DNA"/>
</dbReference>
<feature type="signal peptide" evidence="1">
    <location>
        <begin position="1"/>
        <end position="19"/>
    </location>
</feature>
<feature type="chain" id="PRO_5045790020" evidence="1">
    <location>
        <begin position="20"/>
        <end position="73"/>
    </location>
</feature>
<organism evidence="2 3">
    <name type="scientific">Cladobotryum mycophilum</name>
    <dbReference type="NCBI Taxonomy" id="491253"/>
    <lineage>
        <taxon>Eukaryota</taxon>
        <taxon>Fungi</taxon>
        <taxon>Dikarya</taxon>
        <taxon>Ascomycota</taxon>
        <taxon>Pezizomycotina</taxon>
        <taxon>Sordariomycetes</taxon>
        <taxon>Hypocreomycetidae</taxon>
        <taxon>Hypocreales</taxon>
        <taxon>Hypocreaceae</taxon>
        <taxon>Cladobotryum</taxon>
    </lineage>
</organism>
<name>A0ABR0SXW3_9HYPO</name>
<dbReference type="Proteomes" id="UP001338125">
    <property type="component" value="Unassembled WGS sequence"/>
</dbReference>
<evidence type="ECO:0000313" key="2">
    <source>
        <dbReference type="EMBL" id="KAK5996576.1"/>
    </source>
</evidence>
<evidence type="ECO:0000256" key="1">
    <source>
        <dbReference type="SAM" id="SignalP"/>
    </source>
</evidence>
<keyword evidence="1" id="KW-0732">Signal</keyword>
<protein>
    <submittedName>
        <fullName evidence="2">Uncharacterized protein</fullName>
    </submittedName>
</protein>
<proteinExistence type="predicted"/>